<organism evidence="1 2">
    <name type="scientific">Trifolium medium</name>
    <dbReference type="NCBI Taxonomy" id="97028"/>
    <lineage>
        <taxon>Eukaryota</taxon>
        <taxon>Viridiplantae</taxon>
        <taxon>Streptophyta</taxon>
        <taxon>Embryophyta</taxon>
        <taxon>Tracheophyta</taxon>
        <taxon>Spermatophyta</taxon>
        <taxon>Magnoliopsida</taxon>
        <taxon>eudicotyledons</taxon>
        <taxon>Gunneridae</taxon>
        <taxon>Pentapetalae</taxon>
        <taxon>rosids</taxon>
        <taxon>fabids</taxon>
        <taxon>Fabales</taxon>
        <taxon>Fabaceae</taxon>
        <taxon>Papilionoideae</taxon>
        <taxon>50 kb inversion clade</taxon>
        <taxon>NPAAA clade</taxon>
        <taxon>Hologalegina</taxon>
        <taxon>IRL clade</taxon>
        <taxon>Trifolieae</taxon>
        <taxon>Trifolium</taxon>
    </lineage>
</organism>
<dbReference type="Proteomes" id="UP000265520">
    <property type="component" value="Unassembled WGS sequence"/>
</dbReference>
<accession>A0A392PS74</accession>
<evidence type="ECO:0000313" key="1">
    <source>
        <dbReference type="EMBL" id="MCI14166.1"/>
    </source>
</evidence>
<keyword evidence="2" id="KW-1185">Reference proteome</keyword>
<sequence>SPSEALSLSLAMLRQSSPLTLKLTDLSRLVSLELA</sequence>
<reference evidence="1 2" key="1">
    <citation type="journal article" date="2018" name="Front. Plant Sci.">
        <title>Red Clover (Trifolium pratense) and Zigzag Clover (T. medium) - A Picture of Genomic Similarities and Differences.</title>
        <authorList>
            <person name="Dluhosova J."/>
            <person name="Istvanek J."/>
            <person name="Nedelnik J."/>
            <person name="Repkova J."/>
        </authorList>
    </citation>
    <scope>NUCLEOTIDE SEQUENCE [LARGE SCALE GENOMIC DNA]</scope>
    <source>
        <strain evidence="2">cv. 10/8</strain>
        <tissue evidence="1">Leaf</tissue>
    </source>
</reference>
<dbReference type="AlphaFoldDB" id="A0A392PS74"/>
<protein>
    <submittedName>
        <fullName evidence="1">Uncharacterized protein</fullName>
    </submittedName>
</protein>
<feature type="non-terminal residue" evidence="1">
    <location>
        <position position="1"/>
    </location>
</feature>
<dbReference type="EMBL" id="LXQA010091233">
    <property type="protein sequence ID" value="MCI14166.1"/>
    <property type="molecule type" value="Genomic_DNA"/>
</dbReference>
<comment type="caution">
    <text evidence="1">The sequence shown here is derived from an EMBL/GenBank/DDBJ whole genome shotgun (WGS) entry which is preliminary data.</text>
</comment>
<name>A0A392PS74_9FABA</name>
<evidence type="ECO:0000313" key="2">
    <source>
        <dbReference type="Proteomes" id="UP000265520"/>
    </source>
</evidence>
<proteinExistence type="predicted"/>